<gene>
    <name evidence="7" type="ORF">BWK72_01230</name>
</gene>
<organism evidence="7 8">
    <name type="scientific">Rhodoferax ferrireducens</name>
    <dbReference type="NCBI Taxonomy" id="192843"/>
    <lineage>
        <taxon>Bacteria</taxon>
        <taxon>Pseudomonadati</taxon>
        <taxon>Pseudomonadota</taxon>
        <taxon>Betaproteobacteria</taxon>
        <taxon>Burkholderiales</taxon>
        <taxon>Comamonadaceae</taxon>
        <taxon>Rhodoferax</taxon>
    </lineage>
</organism>
<comment type="caution">
    <text evidence="7">The sequence shown here is derived from an EMBL/GenBank/DDBJ whole genome shotgun (WGS) entry which is preliminary data.</text>
</comment>
<dbReference type="SUPFAM" id="SSF52540">
    <property type="entry name" value="P-loop containing nucleoside triphosphate hydrolases"/>
    <property type="match status" value="1"/>
</dbReference>
<dbReference type="PROSITE" id="PS50893">
    <property type="entry name" value="ABC_TRANSPORTER_2"/>
    <property type="match status" value="1"/>
</dbReference>
<proteinExistence type="inferred from homology"/>
<dbReference type="GO" id="GO:0016887">
    <property type="term" value="F:ATP hydrolysis activity"/>
    <property type="evidence" value="ECO:0007669"/>
    <property type="project" value="InterPro"/>
</dbReference>
<dbReference type="Pfam" id="PF00005">
    <property type="entry name" value="ABC_tran"/>
    <property type="match status" value="1"/>
</dbReference>
<evidence type="ECO:0000256" key="1">
    <source>
        <dbReference type="ARBA" id="ARBA00005417"/>
    </source>
</evidence>
<dbReference type="GO" id="GO:0005524">
    <property type="term" value="F:ATP binding"/>
    <property type="evidence" value="ECO:0007669"/>
    <property type="project" value="UniProtKB-KW"/>
</dbReference>
<feature type="domain" description="ABC transporter" evidence="6">
    <location>
        <begin position="2"/>
        <end position="236"/>
    </location>
</feature>
<evidence type="ECO:0000256" key="5">
    <source>
        <dbReference type="ARBA" id="ARBA00022840"/>
    </source>
</evidence>
<dbReference type="EMBL" id="MTEI01000001">
    <property type="protein sequence ID" value="OQW89893.1"/>
    <property type="molecule type" value="Genomic_DNA"/>
</dbReference>
<comment type="similarity">
    <text evidence="1">Belongs to the ABC transporter superfamily.</text>
</comment>
<dbReference type="PANTHER" id="PTHR43117:SF5">
    <property type="entry name" value="GLYCINE BETAINE UPTAKE SYSTEM ATP-BINDING PROTEIN YEHX"/>
    <property type="match status" value="1"/>
</dbReference>
<dbReference type="AlphaFoldDB" id="A0A1W9KYS0"/>
<keyword evidence="2" id="KW-0813">Transport</keyword>
<dbReference type="PROSITE" id="PS00211">
    <property type="entry name" value="ABC_TRANSPORTER_1"/>
    <property type="match status" value="1"/>
</dbReference>
<keyword evidence="4" id="KW-0547">Nucleotide-binding</keyword>
<keyword evidence="5 7" id="KW-0067">ATP-binding</keyword>
<keyword evidence="3" id="KW-1003">Cell membrane</keyword>
<dbReference type="InterPro" id="IPR027417">
    <property type="entry name" value="P-loop_NTPase"/>
</dbReference>
<evidence type="ECO:0000256" key="2">
    <source>
        <dbReference type="ARBA" id="ARBA00022448"/>
    </source>
</evidence>
<reference evidence="7 8" key="1">
    <citation type="submission" date="2017-01" db="EMBL/GenBank/DDBJ databases">
        <title>Novel large sulfur bacteria in the metagenomes of groundwater-fed chemosynthetic microbial mats in the Lake Huron basin.</title>
        <authorList>
            <person name="Sharrar A.M."/>
            <person name="Flood B.E."/>
            <person name="Bailey J.V."/>
            <person name="Jones D.S."/>
            <person name="Biddanda B."/>
            <person name="Ruberg S.A."/>
            <person name="Marcus D.N."/>
            <person name="Dick G.J."/>
        </authorList>
    </citation>
    <scope>NUCLEOTIDE SEQUENCE [LARGE SCALE GENOMIC DNA]</scope>
    <source>
        <strain evidence="7">A7</strain>
    </source>
</reference>
<dbReference type="Gene3D" id="3.40.50.300">
    <property type="entry name" value="P-loop containing nucleotide triphosphate hydrolases"/>
    <property type="match status" value="1"/>
</dbReference>
<dbReference type="Proteomes" id="UP000192505">
    <property type="component" value="Unassembled WGS sequence"/>
</dbReference>
<protein>
    <submittedName>
        <fullName evidence="7">ATP-binding protein</fullName>
    </submittedName>
</protein>
<evidence type="ECO:0000256" key="4">
    <source>
        <dbReference type="ARBA" id="ARBA00022741"/>
    </source>
</evidence>
<dbReference type="InterPro" id="IPR003439">
    <property type="entry name" value="ABC_transporter-like_ATP-bd"/>
</dbReference>
<evidence type="ECO:0000313" key="7">
    <source>
        <dbReference type="EMBL" id="OQW89893.1"/>
    </source>
</evidence>
<evidence type="ECO:0000259" key="6">
    <source>
        <dbReference type="PROSITE" id="PS50893"/>
    </source>
</evidence>
<keyword evidence="3" id="KW-0472">Membrane</keyword>
<evidence type="ECO:0000313" key="8">
    <source>
        <dbReference type="Proteomes" id="UP000192505"/>
    </source>
</evidence>
<dbReference type="GO" id="GO:0015697">
    <property type="term" value="P:quaternary ammonium group transport"/>
    <property type="evidence" value="ECO:0007669"/>
    <property type="project" value="UniProtKB-ARBA"/>
</dbReference>
<evidence type="ECO:0000256" key="3">
    <source>
        <dbReference type="ARBA" id="ARBA00022475"/>
    </source>
</evidence>
<sequence length="310" mass="34074">MIEFRNIGKSYDGVRAIDNLNLHIAQGELVVFIGPSGSGKSTALKMINRMIDHDQGRILLEGREIYSFDVRELRRRMGYAIQSVGLFPHWTVERNIATVPQLLGWPRERISQRVSELLTLFGMAPEQFRQRYPHQLSGGQQQRVGVARALAADPAVLLMDEPFGALDPVTRAALQLELKRVHQSSGKTIVLVTHDIDEALLLADRIVLLNHGQVVQVASPLALLSNPADDFVLDFVGRADLGIKLLSLQPVAPLLRQQRAPAGAPTLAEAATLREALATLAMHRTSVLSVVNPQQQVLGSLHAADIFAPR</sequence>
<dbReference type="InterPro" id="IPR017871">
    <property type="entry name" value="ABC_transporter-like_CS"/>
</dbReference>
<dbReference type="PANTHER" id="PTHR43117">
    <property type="entry name" value="OSMOPROTECTANT IMPORT ATP-BINDING PROTEIN OSMV"/>
    <property type="match status" value="1"/>
</dbReference>
<accession>A0A1W9KYS0</accession>
<dbReference type="InterPro" id="IPR003593">
    <property type="entry name" value="AAA+_ATPase"/>
</dbReference>
<dbReference type="SMART" id="SM00382">
    <property type="entry name" value="AAA"/>
    <property type="match status" value="1"/>
</dbReference>
<name>A0A1W9KYS0_9BURK</name>
<dbReference type="FunFam" id="3.40.50.300:FF:000425">
    <property type="entry name" value="Probable ABC transporter, ATP-binding subunit"/>
    <property type="match status" value="1"/>
</dbReference>